<sequence>MKLPKFLEPYSNLPRSIYILFLVRVINSMGSFVFPLLTLFLTDRLGLGAKEAGAFVSLSTMSYVPGGLLGGKLSDIFGRKKVMVISQGLAALSFIPCAFLGKSMVIPWLLILAGVLNGAAQPANSAMVADLTNSKNRKAAFSLLYMGINIGFSVGPLIAGFLYKKYLPFTFLGNAAAIFIAITLLMLFVEETKPSYRNISDEIPEEEKAQEGSVFSVLLKRPSVLIYALLSSLYSFAYSQGNFSTTLQLKQLYGDNASTLMGGIFFTNGIVVVTMTAIIVYLTKKNKPLFNIALAGIFFACGFGMLYFISAYPLYIFSTVVWTIGEILNATNSGVYIADHAPSSHRGRFNSILTIITGAGSAVGPYIMGGYIQRFGVRLVWPLVFAITIFSAISMYTLNLNEVKKQKLIKVKTC</sequence>
<protein>
    <submittedName>
        <fullName evidence="9">Putative MFS family arabinose efflux permease</fullName>
    </submittedName>
</protein>
<keyword evidence="6 7" id="KW-0472">Membrane</keyword>
<dbReference type="InterPro" id="IPR005829">
    <property type="entry name" value="Sugar_transporter_CS"/>
</dbReference>
<dbReference type="EMBL" id="SOAZ01000003">
    <property type="protein sequence ID" value="TDT62743.1"/>
    <property type="molecule type" value="Genomic_DNA"/>
</dbReference>
<organism evidence="9 10">
    <name type="scientific">Fonticella tunisiensis</name>
    <dbReference type="NCBI Taxonomy" id="1096341"/>
    <lineage>
        <taxon>Bacteria</taxon>
        <taxon>Bacillati</taxon>
        <taxon>Bacillota</taxon>
        <taxon>Clostridia</taxon>
        <taxon>Eubacteriales</taxon>
        <taxon>Clostridiaceae</taxon>
        <taxon>Fonticella</taxon>
    </lineage>
</organism>
<dbReference type="OrthoDB" id="9793283at2"/>
<feature type="transmembrane region" description="Helical" evidence="7">
    <location>
        <begin position="82"/>
        <end position="101"/>
    </location>
</feature>
<keyword evidence="5 7" id="KW-1133">Transmembrane helix</keyword>
<dbReference type="InterPro" id="IPR050171">
    <property type="entry name" value="MFS_Transporters"/>
</dbReference>
<name>A0A4R7KTH8_9CLOT</name>
<evidence type="ECO:0000313" key="10">
    <source>
        <dbReference type="Proteomes" id="UP000295325"/>
    </source>
</evidence>
<accession>A0A4R7KTH8</accession>
<keyword evidence="2" id="KW-0813">Transport</keyword>
<dbReference type="GO" id="GO:0005886">
    <property type="term" value="C:plasma membrane"/>
    <property type="evidence" value="ECO:0007669"/>
    <property type="project" value="UniProtKB-SubCell"/>
</dbReference>
<dbReference type="InterPro" id="IPR036259">
    <property type="entry name" value="MFS_trans_sf"/>
</dbReference>
<reference evidence="9 10" key="1">
    <citation type="submission" date="2019-03" db="EMBL/GenBank/DDBJ databases">
        <title>Genomic Encyclopedia of Type Strains, Phase IV (KMG-IV): sequencing the most valuable type-strain genomes for metagenomic binning, comparative biology and taxonomic classification.</title>
        <authorList>
            <person name="Goeker M."/>
        </authorList>
    </citation>
    <scope>NUCLEOTIDE SEQUENCE [LARGE SCALE GENOMIC DNA]</scope>
    <source>
        <strain evidence="9 10">DSM 24455</strain>
    </source>
</reference>
<dbReference type="InterPro" id="IPR011701">
    <property type="entry name" value="MFS"/>
</dbReference>
<feature type="transmembrane region" description="Helical" evidence="7">
    <location>
        <begin position="169"/>
        <end position="189"/>
    </location>
</feature>
<comment type="subcellular location">
    <subcellularLocation>
        <location evidence="1">Cell membrane</location>
        <topology evidence="1">Multi-pass membrane protein</topology>
    </subcellularLocation>
</comment>
<evidence type="ECO:0000313" key="9">
    <source>
        <dbReference type="EMBL" id="TDT62743.1"/>
    </source>
</evidence>
<dbReference type="InterPro" id="IPR020846">
    <property type="entry name" value="MFS_dom"/>
</dbReference>
<evidence type="ECO:0000256" key="5">
    <source>
        <dbReference type="ARBA" id="ARBA00022989"/>
    </source>
</evidence>
<gene>
    <name evidence="9" type="ORF">EDD71_10316</name>
</gene>
<keyword evidence="10" id="KW-1185">Reference proteome</keyword>
<dbReference type="Pfam" id="PF07690">
    <property type="entry name" value="MFS_1"/>
    <property type="match status" value="1"/>
</dbReference>
<dbReference type="Gene3D" id="1.20.1250.20">
    <property type="entry name" value="MFS general substrate transporter like domains"/>
    <property type="match status" value="1"/>
</dbReference>
<evidence type="ECO:0000256" key="6">
    <source>
        <dbReference type="ARBA" id="ARBA00023136"/>
    </source>
</evidence>
<evidence type="ECO:0000256" key="3">
    <source>
        <dbReference type="ARBA" id="ARBA00022475"/>
    </source>
</evidence>
<feature type="transmembrane region" description="Helical" evidence="7">
    <location>
        <begin position="315"/>
        <end position="337"/>
    </location>
</feature>
<evidence type="ECO:0000259" key="8">
    <source>
        <dbReference type="PROSITE" id="PS50850"/>
    </source>
</evidence>
<feature type="transmembrane region" description="Helical" evidence="7">
    <location>
        <begin position="224"/>
        <end position="240"/>
    </location>
</feature>
<dbReference type="PROSITE" id="PS50850">
    <property type="entry name" value="MFS"/>
    <property type="match status" value="1"/>
</dbReference>
<comment type="caution">
    <text evidence="9">The sequence shown here is derived from an EMBL/GenBank/DDBJ whole genome shotgun (WGS) entry which is preliminary data.</text>
</comment>
<dbReference type="PANTHER" id="PTHR23517:SF2">
    <property type="entry name" value="MULTIDRUG RESISTANCE PROTEIN MDTH"/>
    <property type="match status" value="1"/>
</dbReference>
<dbReference type="PROSITE" id="PS00216">
    <property type="entry name" value="SUGAR_TRANSPORT_1"/>
    <property type="match status" value="1"/>
</dbReference>
<proteinExistence type="predicted"/>
<evidence type="ECO:0000256" key="4">
    <source>
        <dbReference type="ARBA" id="ARBA00022692"/>
    </source>
</evidence>
<keyword evidence="4 7" id="KW-0812">Transmembrane</keyword>
<feature type="transmembrane region" description="Helical" evidence="7">
    <location>
        <begin position="379"/>
        <end position="398"/>
    </location>
</feature>
<dbReference type="PANTHER" id="PTHR23517">
    <property type="entry name" value="RESISTANCE PROTEIN MDTM, PUTATIVE-RELATED-RELATED"/>
    <property type="match status" value="1"/>
</dbReference>
<keyword evidence="3" id="KW-1003">Cell membrane</keyword>
<feature type="transmembrane region" description="Helical" evidence="7">
    <location>
        <begin position="21"/>
        <end position="40"/>
    </location>
</feature>
<dbReference type="SUPFAM" id="SSF103473">
    <property type="entry name" value="MFS general substrate transporter"/>
    <property type="match status" value="1"/>
</dbReference>
<dbReference type="CDD" id="cd17329">
    <property type="entry name" value="MFS_MdtH_MDR_like"/>
    <property type="match status" value="1"/>
</dbReference>
<feature type="transmembrane region" description="Helical" evidence="7">
    <location>
        <begin position="260"/>
        <end position="282"/>
    </location>
</feature>
<feature type="domain" description="Major facilitator superfamily (MFS) profile" evidence="8">
    <location>
        <begin position="16"/>
        <end position="403"/>
    </location>
</feature>
<feature type="transmembrane region" description="Helical" evidence="7">
    <location>
        <begin position="52"/>
        <end position="70"/>
    </location>
</feature>
<evidence type="ECO:0000256" key="1">
    <source>
        <dbReference type="ARBA" id="ARBA00004651"/>
    </source>
</evidence>
<feature type="transmembrane region" description="Helical" evidence="7">
    <location>
        <begin position="107"/>
        <end position="131"/>
    </location>
</feature>
<feature type="transmembrane region" description="Helical" evidence="7">
    <location>
        <begin position="349"/>
        <end position="367"/>
    </location>
</feature>
<feature type="transmembrane region" description="Helical" evidence="7">
    <location>
        <begin position="143"/>
        <end position="163"/>
    </location>
</feature>
<dbReference type="GO" id="GO:0022857">
    <property type="term" value="F:transmembrane transporter activity"/>
    <property type="evidence" value="ECO:0007669"/>
    <property type="project" value="InterPro"/>
</dbReference>
<dbReference type="Proteomes" id="UP000295325">
    <property type="component" value="Unassembled WGS sequence"/>
</dbReference>
<feature type="transmembrane region" description="Helical" evidence="7">
    <location>
        <begin position="289"/>
        <end position="309"/>
    </location>
</feature>
<dbReference type="RefSeq" id="WP_133627147.1">
    <property type="nucleotide sequence ID" value="NZ_SOAZ01000003.1"/>
</dbReference>
<evidence type="ECO:0000256" key="2">
    <source>
        <dbReference type="ARBA" id="ARBA00022448"/>
    </source>
</evidence>
<evidence type="ECO:0000256" key="7">
    <source>
        <dbReference type="SAM" id="Phobius"/>
    </source>
</evidence>
<dbReference type="AlphaFoldDB" id="A0A4R7KTH8"/>